<evidence type="ECO:0000313" key="1">
    <source>
        <dbReference type="EMBL" id="KAK0142534.1"/>
    </source>
</evidence>
<dbReference type="PANTHER" id="PTHR46791:SF13">
    <property type="entry name" value="CLR5 DOMAIN-CONTAINING PROTEIN"/>
    <property type="match status" value="1"/>
</dbReference>
<proteinExistence type="predicted"/>
<accession>A0AA47MLZ5</accession>
<evidence type="ECO:0000313" key="2">
    <source>
        <dbReference type="Proteomes" id="UP001174136"/>
    </source>
</evidence>
<protein>
    <recommendedName>
        <fullName evidence="3">Clr5 domain-containing protein</fullName>
    </recommendedName>
</protein>
<dbReference type="Proteomes" id="UP001174136">
    <property type="component" value="Unassembled WGS sequence"/>
</dbReference>
<organism evidence="1 2">
    <name type="scientific">Merluccius polli</name>
    <name type="common">Benguela hake</name>
    <name type="synonym">Merluccius cadenati</name>
    <dbReference type="NCBI Taxonomy" id="89951"/>
    <lineage>
        <taxon>Eukaryota</taxon>
        <taxon>Metazoa</taxon>
        <taxon>Chordata</taxon>
        <taxon>Craniata</taxon>
        <taxon>Vertebrata</taxon>
        <taxon>Euteleostomi</taxon>
        <taxon>Actinopterygii</taxon>
        <taxon>Neopterygii</taxon>
        <taxon>Teleostei</taxon>
        <taxon>Neoteleostei</taxon>
        <taxon>Acanthomorphata</taxon>
        <taxon>Zeiogadaria</taxon>
        <taxon>Gadariae</taxon>
        <taxon>Gadiformes</taxon>
        <taxon>Gadoidei</taxon>
        <taxon>Merlucciidae</taxon>
        <taxon>Merluccius</taxon>
    </lineage>
</organism>
<dbReference type="EMBL" id="JAOPHQ010003565">
    <property type="protein sequence ID" value="KAK0142534.1"/>
    <property type="molecule type" value="Genomic_DNA"/>
</dbReference>
<comment type="caution">
    <text evidence="1">The sequence shown here is derived from an EMBL/GenBank/DDBJ whole genome shotgun (WGS) entry which is preliminary data.</text>
</comment>
<evidence type="ECO:0008006" key="3">
    <source>
        <dbReference type="Google" id="ProtNLM"/>
    </source>
</evidence>
<name>A0AA47MLZ5_MERPO</name>
<reference evidence="1" key="1">
    <citation type="journal article" date="2023" name="Front. Mar. Sci.">
        <title>A new Merluccius polli reference genome to investigate the effects of global change in West African waters.</title>
        <authorList>
            <person name="Mateo J.L."/>
            <person name="Blanco-Fernandez C."/>
            <person name="Garcia-Vazquez E."/>
            <person name="Machado-Schiaffino G."/>
        </authorList>
    </citation>
    <scope>NUCLEOTIDE SEQUENCE</scope>
    <source>
        <strain evidence="1">C29</strain>
        <tissue evidence="1">Fin</tissue>
    </source>
</reference>
<dbReference type="PANTHER" id="PTHR46791">
    <property type="entry name" value="EXPRESSED PROTEIN"/>
    <property type="match status" value="1"/>
</dbReference>
<keyword evidence="2" id="KW-1185">Reference proteome</keyword>
<gene>
    <name evidence="1" type="ORF">N1851_019538</name>
</gene>
<dbReference type="AlphaFoldDB" id="A0AA47MLZ5"/>
<sequence length="179" mass="20466">MELDHYIEQYFQSRYTNDEILAVLAEVHGVVLSKRKLERILRRKRLWRRKGKTDVAEVAAFIEAQLQTSGQCHGYRWMYQKCWINGIITDRETVRVLLRLLDSEGVDLSPGCEPMLKIMGPENRLRGAEICSVRGYRRAVWRPLEGQVRNVTKGHISTLAGVSAERLTAGLEASQKAPS</sequence>